<dbReference type="Proteomes" id="UP000077868">
    <property type="component" value="Chromosome"/>
</dbReference>
<feature type="transmembrane region" description="Helical" evidence="2">
    <location>
        <begin position="147"/>
        <end position="165"/>
    </location>
</feature>
<dbReference type="PATRIC" id="fig|1300347.3.peg.2715"/>
<feature type="region of interest" description="Disordered" evidence="1">
    <location>
        <begin position="573"/>
        <end position="619"/>
    </location>
</feature>
<dbReference type="SUPFAM" id="SSF54001">
    <property type="entry name" value="Cysteine proteinases"/>
    <property type="match status" value="1"/>
</dbReference>
<dbReference type="EC" id="2.3.2.13" evidence="4"/>
<dbReference type="InterPro" id="IPR038765">
    <property type="entry name" value="Papain-like_cys_pep_sf"/>
</dbReference>
<feature type="domain" description="Transglutaminase-like" evidence="3">
    <location>
        <begin position="488"/>
        <end position="558"/>
    </location>
</feature>
<evidence type="ECO:0000256" key="2">
    <source>
        <dbReference type="SAM" id="Phobius"/>
    </source>
</evidence>
<dbReference type="PANTHER" id="PTHR42736">
    <property type="entry name" value="PROTEIN-GLUTAMINE GAMMA-GLUTAMYLTRANSFERASE"/>
    <property type="match status" value="1"/>
</dbReference>
<dbReference type="SMART" id="SM00460">
    <property type="entry name" value="TGc"/>
    <property type="match status" value="1"/>
</dbReference>
<feature type="transmembrane region" description="Helical" evidence="2">
    <location>
        <begin position="224"/>
        <end position="244"/>
    </location>
</feature>
<dbReference type="KEGG" id="ndk:I601_2721"/>
<dbReference type="RefSeq" id="WP_068110605.1">
    <property type="nucleotide sequence ID" value="NZ_CP015079.1"/>
</dbReference>
<dbReference type="EMBL" id="CP015079">
    <property type="protein sequence ID" value="ANH39137.1"/>
    <property type="molecule type" value="Genomic_DNA"/>
</dbReference>
<evidence type="ECO:0000259" key="3">
    <source>
        <dbReference type="SMART" id="SM00460"/>
    </source>
</evidence>
<keyword evidence="4" id="KW-0012">Acyltransferase</keyword>
<dbReference type="InterPro" id="IPR052901">
    <property type="entry name" value="Bact_TGase-like"/>
</dbReference>
<evidence type="ECO:0000313" key="5">
    <source>
        <dbReference type="Proteomes" id="UP000077868"/>
    </source>
</evidence>
<dbReference type="GO" id="GO:0003810">
    <property type="term" value="F:protein-glutamine gamma-glutamyltransferase activity"/>
    <property type="evidence" value="ECO:0007669"/>
    <property type="project" value="UniProtKB-EC"/>
</dbReference>
<feature type="transmembrane region" description="Helical" evidence="2">
    <location>
        <begin position="171"/>
        <end position="188"/>
    </location>
</feature>
<accession>A0A1A9GLC2</accession>
<feature type="transmembrane region" description="Helical" evidence="2">
    <location>
        <begin position="121"/>
        <end position="140"/>
    </location>
</feature>
<dbReference type="InterPro" id="IPR002931">
    <property type="entry name" value="Transglutaminase-like"/>
</dbReference>
<dbReference type="OrthoDB" id="9804023at2"/>
<organism evidence="4 5">
    <name type="scientific">Nocardioides dokdonensis FR1436</name>
    <dbReference type="NCBI Taxonomy" id="1300347"/>
    <lineage>
        <taxon>Bacteria</taxon>
        <taxon>Bacillati</taxon>
        <taxon>Actinomycetota</taxon>
        <taxon>Actinomycetes</taxon>
        <taxon>Propionibacteriales</taxon>
        <taxon>Nocardioidaceae</taxon>
        <taxon>Nocardioides</taxon>
    </lineage>
</organism>
<evidence type="ECO:0000313" key="4">
    <source>
        <dbReference type="EMBL" id="ANH39137.1"/>
    </source>
</evidence>
<dbReference type="InterPro" id="IPR021878">
    <property type="entry name" value="TgpA_N"/>
</dbReference>
<feature type="transmembrane region" description="Helical" evidence="2">
    <location>
        <begin position="35"/>
        <end position="55"/>
    </location>
</feature>
<proteinExistence type="predicted"/>
<keyword evidence="5" id="KW-1185">Reference proteome</keyword>
<keyword evidence="2" id="KW-0472">Membrane</keyword>
<dbReference type="PANTHER" id="PTHR42736:SF1">
    <property type="entry name" value="PROTEIN-GLUTAMINE GAMMA-GLUTAMYLTRANSFERASE"/>
    <property type="match status" value="1"/>
</dbReference>
<dbReference type="STRING" id="1300347.I601_2721"/>
<gene>
    <name evidence="4" type="primary">tgpA</name>
    <name evidence="4" type="ORF">I601_2721</name>
</gene>
<protein>
    <submittedName>
        <fullName evidence="4">Protein-glutamine gamma-glutamyltransferase</fullName>
        <ecNumber evidence="4">2.3.2.13</ecNumber>
    </submittedName>
</protein>
<feature type="region of interest" description="Disordered" evidence="1">
    <location>
        <begin position="769"/>
        <end position="793"/>
    </location>
</feature>
<name>A0A1A9GLC2_9ACTN</name>
<dbReference type="Pfam" id="PF01841">
    <property type="entry name" value="Transglut_core"/>
    <property type="match status" value="1"/>
</dbReference>
<feature type="transmembrane region" description="Helical" evidence="2">
    <location>
        <begin position="62"/>
        <end position="84"/>
    </location>
</feature>
<keyword evidence="2" id="KW-1133">Transmembrane helix</keyword>
<sequence>MSAPRSSLGAGLVLSSAAALTTWVSILSWRGFTDAPSTFLAPLLGLGLLVAGVGAVGRWSRLGALSVLGLQLLLGGIALSWILVGSPLPVGSAWDALLLVFSDAAGDARVYAPPVPTSEAAVEPLLLAGGLGCLLLVDLLACGLRRVSLAGLPLLTVYSVPVSLLDTDLTWWVFALSALGFLALLYLQESEQVARWGRTLSDLGGPDPDVRSSGLGVHTTTVRVHALAVGGLATALAVVVPLAIPTLDVELFDIGRGPGGSTEISIDNPMLDLVRDLNRPDDTPLLQVRSEKVEPEYLRISALNRFSQNEWSPGDREIPVENQPDGAMPPLSGVSPSVPRRTLDYRIEAYDTFHSRWLPTFAPVSSVEASGDWRFDEATMDFLAGGEDLDVAGTTWSMTGVDLDLSAQELADAPSSAGMVSADYTDLPADMPPMISQLANQVTAGAPTRFQKAVALQDWFREEFEYSLQQVPPGNGTDELVEFLSPDGEYARTGYCEQFASAMAVMARQLGIPARVAVGFLTPEEIDDGVYEYSSDDLHAWPELFIAGSGWVPFEPTPSDRTGAAPSYTRGAVDLQQPGVDGPSGSADEQLPDRNGQPSTAPDPEEQDPDAAAAADTGDGGVPWGPVLAGLLVALLLLVLALTPRAVRRRRREHRLGAGPEEVWDELRDTARDLGLLYVDHRSPRETAATMADHLSFAPRAVEALQRLAGALERLRYAAPGSGAAGGPGADSGWQDDGALVVETLGDGATPRARRRATWLPRTLLRPTRRTSVPAQPETEALEYRGGVVDHVR</sequence>
<reference evidence="4 5" key="1">
    <citation type="submission" date="2016-03" db="EMBL/GenBank/DDBJ databases">
        <title>Complete genome sequence of a soil Actinobacterium, Nocardioides dokdonensis FR1436.</title>
        <authorList>
            <person name="Kwon S.-K."/>
            <person name="Kim K."/>
            <person name="Kim J.F."/>
        </authorList>
    </citation>
    <scope>NUCLEOTIDE SEQUENCE [LARGE SCALE GENOMIC DNA]</scope>
    <source>
        <strain evidence="4 5">FR1436</strain>
    </source>
</reference>
<evidence type="ECO:0000256" key="1">
    <source>
        <dbReference type="SAM" id="MobiDB-lite"/>
    </source>
</evidence>
<feature type="transmembrane region" description="Helical" evidence="2">
    <location>
        <begin position="624"/>
        <end position="642"/>
    </location>
</feature>
<keyword evidence="4" id="KW-0808">Transferase</keyword>
<dbReference type="Pfam" id="PF11992">
    <property type="entry name" value="TgpA_N"/>
    <property type="match status" value="1"/>
</dbReference>
<dbReference type="AlphaFoldDB" id="A0A1A9GLC2"/>
<keyword evidence="2" id="KW-0812">Transmembrane</keyword>
<dbReference type="Gene3D" id="3.10.620.30">
    <property type="match status" value="1"/>
</dbReference>